<dbReference type="GO" id="GO:0000812">
    <property type="term" value="C:Swr1 complex"/>
    <property type="evidence" value="ECO:0007669"/>
    <property type="project" value="TreeGrafter"/>
</dbReference>
<evidence type="ECO:0000256" key="11">
    <source>
        <dbReference type="ARBA" id="ARBA00023163"/>
    </source>
</evidence>
<feature type="compositionally biased region" description="Acidic residues" evidence="13">
    <location>
        <begin position="1542"/>
        <end position="1551"/>
    </location>
</feature>
<feature type="region of interest" description="Disordered" evidence="13">
    <location>
        <begin position="296"/>
        <end position="321"/>
    </location>
</feature>
<comment type="caution">
    <text evidence="17">The sequence shown here is derived from an EMBL/GenBank/DDBJ whole genome shotgun (WGS) entry which is preliminary data.</text>
</comment>
<reference evidence="17 18" key="1">
    <citation type="journal article" date="2013" name="Proc. Natl. Acad. Sci. U.S.A.">
        <title>The king cobra genome reveals dynamic gene evolution and adaptation in the snake venom system.</title>
        <authorList>
            <person name="Vonk F.J."/>
            <person name="Casewell N.R."/>
            <person name="Henkel C.V."/>
            <person name="Heimberg A.M."/>
            <person name="Jansen H.J."/>
            <person name="McCleary R.J."/>
            <person name="Kerkkamp H.M."/>
            <person name="Vos R.A."/>
            <person name="Guerreiro I."/>
            <person name="Calvete J.J."/>
            <person name="Wuster W."/>
            <person name="Woods A.E."/>
            <person name="Logan J.M."/>
            <person name="Harrison R.A."/>
            <person name="Castoe T.A."/>
            <person name="de Koning A.P."/>
            <person name="Pollock D.D."/>
            <person name="Yandell M."/>
            <person name="Calderon D."/>
            <person name="Renjifo C."/>
            <person name="Currier R.B."/>
            <person name="Salgado D."/>
            <person name="Pla D."/>
            <person name="Sanz L."/>
            <person name="Hyder A.S."/>
            <person name="Ribeiro J.M."/>
            <person name="Arntzen J.W."/>
            <person name="van den Thillart G.E."/>
            <person name="Boetzer M."/>
            <person name="Pirovano W."/>
            <person name="Dirks R.P."/>
            <person name="Spaink H.P."/>
            <person name="Duboule D."/>
            <person name="McGlinn E."/>
            <person name="Kini R.M."/>
            <person name="Richardson M.K."/>
        </authorList>
    </citation>
    <scope>NUCLEOTIDE SEQUENCE</scope>
    <source>
        <tissue evidence="17">Blood</tissue>
    </source>
</reference>
<dbReference type="CDD" id="cd18003">
    <property type="entry name" value="DEXQc_SRCAP"/>
    <property type="match status" value="1"/>
</dbReference>
<proteinExistence type="inferred from homology"/>
<evidence type="ECO:0000256" key="5">
    <source>
        <dbReference type="ARBA" id="ARBA00022801"/>
    </source>
</evidence>
<keyword evidence="11" id="KW-0804">Transcription</keyword>
<evidence type="ECO:0000313" key="17">
    <source>
        <dbReference type="EMBL" id="ETE66458.1"/>
    </source>
</evidence>
<protein>
    <submittedName>
        <fullName evidence="17">Helicase SRCAP</fullName>
    </submittedName>
</protein>
<dbReference type="SMART" id="SM00490">
    <property type="entry name" value="HELICc"/>
    <property type="match status" value="1"/>
</dbReference>
<evidence type="ECO:0000256" key="14">
    <source>
        <dbReference type="SAM" id="Phobius"/>
    </source>
</evidence>
<feature type="compositionally biased region" description="Basic and acidic residues" evidence="13">
    <location>
        <begin position="3365"/>
        <end position="3382"/>
    </location>
</feature>
<feature type="region of interest" description="Disordered" evidence="13">
    <location>
        <begin position="4036"/>
        <end position="4394"/>
    </location>
</feature>
<dbReference type="GO" id="GO:0010468">
    <property type="term" value="P:regulation of gene expression"/>
    <property type="evidence" value="ECO:0007669"/>
    <property type="project" value="UniProtKB-ARBA"/>
</dbReference>
<keyword evidence="14" id="KW-1133">Transmembrane helix</keyword>
<feature type="compositionally biased region" description="Low complexity" evidence="13">
    <location>
        <begin position="4078"/>
        <end position="4090"/>
    </location>
</feature>
<evidence type="ECO:0000256" key="1">
    <source>
        <dbReference type="ARBA" id="ARBA00004123"/>
    </source>
</evidence>
<keyword evidence="18" id="KW-1185">Reference proteome</keyword>
<feature type="region of interest" description="Disordered" evidence="13">
    <location>
        <begin position="2284"/>
        <end position="2312"/>
    </location>
</feature>
<feature type="region of interest" description="Disordered" evidence="13">
    <location>
        <begin position="3792"/>
        <end position="3963"/>
    </location>
</feature>
<dbReference type="Gene3D" id="3.40.50.10810">
    <property type="entry name" value="Tandem AAA-ATPase domain"/>
    <property type="match status" value="1"/>
</dbReference>
<feature type="domain" description="Helicase ATP-binding" evidence="15">
    <location>
        <begin position="1668"/>
        <end position="1833"/>
    </location>
</feature>
<feature type="compositionally biased region" description="Polar residues" evidence="13">
    <location>
        <begin position="2301"/>
        <end position="2311"/>
    </location>
</feature>
<dbReference type="SMART" id="SM00384">
    <property type="entry name" value="AT_hook"/>
    <property type="match status" value="3"/>
</dbReference>
<evidence type="ECO:0000256" key="4">
    <source>
        <dbReference type="ARBA" id="ARBA00022741"/>
    </source>
</evidence>
<dbReference type="GO" id="GO:0003677">
    <property type="term" value="F:DNA binding"/>
    <property type="evidence" value="ECO:0007669"/>
    <property type="project" value="UniProtKB-KW"/>
</dbReference>
<evidence type="ECO:0000259" key="15">
    <source>
        <dbReference type="PROSITE" id="PS51192"/>
    </source>
</evidence>
<feature type="compositionally biased region" description="Polar residues" evidence="13">
    <location>
        <begin position="4248"/>
        <end position="4257"/>
    </location>
</feature>
<feature type="region of interest" description="Disordered" evidence="13">
    <location>
        <begin position="3077"/>
        <end position="3100"/>
    </location>
</feature>
<feature type="compositionally biased region" description="Low complexity" evidence="13">
    <location>
        <begin position="1323"/>
        <end position="1335"/>
    </location>
</feature>
<dbReference type="GO" id="GO:0005524">
    <property type="term" value="F:ATP binding"/>
    <property type="evidence" value="ECO:0007669"/>
    <property type="project" value="UniProtKB-KW"/>
</dbReference>
<feature type="domain" description="Helicase C-terminal" evidence="16">
    <location>
        <begin position="2845"/>
        <end position="3000"/>
    </location>
</feature>
<comment type="subcellular location">
    <subcellularLocation>
        <location evidence="1">Nucleus</location>
    </subcellularLocation>
</comment>
<dbReference type="PROSITE" id="PS51194">
    <property type="entry name" value="HELICASE_CTER"/>
    <property type="match status" value="1"/>
</dbReference>
<feature type="compositionally biased region" description="Acidic residues" evidence="13">
    <location>
        <begin position="1344"/>
        <end position="1373"/>
    </location>
</feature>
<dbReference type="EMBL" id="AZIM01001555">
    <property type="protein sequence ID" value="ETE66458.1"/>
    <property type="molecule type" value="Genomic_DNA"/>
</dbReference>
<feature type="compositionally biased region" description="Low complexity" evidence="13">
    <location>
        <begin position="4348"/>
        <end position="4364"/>
    </location>
</feature>
<feature type="compositionally biased region" description="Basic and acidic residues" evidence="13">
    <location>
        <begin position="3814"/>
        <end position="3835"/>
    </location>
</feature>
<feature type="region of interest" description="Disordered" evidence="13">
    <location>
        <begin position="3274"/>
        <end position="3399"/>
    </location>
</feature>
<feature type="region of interest" description="Disordered" evidence="13">
    <location>
        <begin position="3152"/>
        <end position="3220"/>
    </location>
</feature>
<evidence type="ECO:0000256" key="6">
    <source>
        <dbReference type="ARBA" id="ARBA00022806"/>
    </source>
</evidence>
<evidence type="ECO:0000256" key="2">
    <source>
        <dbReference type="ARBA" id="ARBA00009220"/>
    </source>
</evidence>
<feature type="region of interest" description="Disordered" evidence="13">
    <location>
        <begin position="1"/>
        <end position="213"/>
    </location>
</feature>
<dbReference type="InterPro" id="IPR027417">
    <property type="entry name" value="P-loop_NTPase"/>
</dbReference>
<feature type="region of interest" description="Disordered" evidence="13">
    <location>
        <begin position="2074"/>
        <end position="2093"/>
    </location>
</feature>
<dbReference type="FunFam" id="3.40.50.10810:FF:000005">
    <property type="entry name" value="Photoperiod-independent early flowering 1"/>
    <property type="match status" value="1"/>
</dbReference>
<organism evidence="17 18">
    <name type="scientific">Ophiophagus hannah</name>
    <name type="common">King cobra</name>
    <name type="synonym">Naja hannah</name>
    <dbReference type="NCBI Taxonomy" id="8665"/>
    <lineage>
        <taxon>Eukaryota</taxon>
        <taxon>Metazoa</taxon>
        <taxon>Chordata</taxon>
        <taxon>Craniata</taxon>
        <taxon>Vertebrata</taxon>
        <taxon>Euteleostomi</taxon>
        <taxon>Lepidosauria</taxon>
        <taxon>Squamata</taxon>
        <taxon>Bifurcata</taxon>
        <taxon>Unidentata</taxon>
        <taxon>Episquamata</taxon>
        <taxon>Toxicofera</taxon>
        <taxon>Serpentes</taxon>
        <taxon>Colubroidea</taxon>
        <taxon>Elapidae</taxon>
        <taxon>Elapinae</taxon>
        <taxon>Ophiophagus</taxon>
    </lineage>
</organism>
<feature type="compositionally biased region" description="Basic and acidic residues" evidence="13">
    <location>
        <begin position="553"/>
        <end position="582"/>
    </location>
</feature>
<keyword evidence="14" id="KW-0812">Transmembrane</keyword>
<comment type="similarity">
    <text evidence="2">Belongs to the SNF2/RAD54 helicase family. SWR1 subfamily.</text>
</comment>
<dbReference type="FunFam" id="3.40.50.300:FF:000529">
    <property type="entry name" value="helicase SRCAP isoform X1"/>
    <property type="match status" value="1"/>
</dbReference>
<feature type="transmembrane region" description="Helical" evidence="14">
    <location>
        <begin position="4406"/>
        <end position="4427"/>
    </location>
</feature>
<feature type="compositionally biased region" description="Low complexity" evidence="13">
    <location>
        <begin position="4265"/>
        <end position="4277"/>
    </location>
</feature>
<feature type="compositionally biased region" description="Polar residues" evidence="13">
    <location>
        <begin position="4188"/>
        <end position="4209"/>
    </location>
</feature>
<evidence type="ECO:0000256" key="13">
    <source>
        <dbReference type="SAM" id="MobiDB-lite"/>
    </source>
</evidence>
<feature type="compositionally biased region" description="Polar residues" evidence="13">
    <location>
        <begin position="3706"/>
        <end position="3727"/>
    </location>
</feature>
<dbReference type="Proteomes" id="UP000018936">
    <property type="component" value="Unassembled WGS sequence"/>
</dbReference>
<dbReference type="PANTHER" id="PTHR45685:SF1">
    <property type="entry name" value="HELICASE SRCAP"/>
    <property type="match status" value="1"/>
</dbReference>
<keyword evidence="9" id="KW-0805">Transcription regulation</keyword>
<evidence type="ECO:0000256" key="8">
    <source>
        <dbReference type="ARBA" id="ARBA00022853"/>
    </source>
</evidence>
<feature type="non-terminal residue" evidence="17">
    <location>
        <position position="1"/>
    </location>
</feature>
<keyword evidence="3" id="KW-0597">Phosphoprotein</keyword>
<dbReference type="GO" id="GO:0140096">
    <property type="term" value="F:catalytic activity, acting on a protein"/>
    <property type="evidence" value="ECO:0007669"/>
    <property type="project" value="UniProtKB-ARBA"/>
</dbReference>
<keyword evidence="4" id="KW-0547">Nucleotide-binding</keyword>
<dbReference type="GO" id="GO:0016887">
    <property type="term" value="F:ATP hydrolysis activity"/>
    <property type="evidence" value="ECO:0007669"/>
    <property type="project" value="TreeGrafter"/>
</dbReference>
<feature type="compositionally biased region" description="Polar residues" evidence="13">
    <location>
        <begin position="1161"/>
        <end position="1188"/>
    </location>
</feature>
<feature type="transmembrane region" description="Helical" evidence="14">
    <location>
        <begin position="4448"/>
        <end position="4477"/>
    </location>
</feature>
<feature type="compositionally biased region" description="Low complexity" evidence="13">
    <location>
        <begin position="3636"/>
        <end position="3652"/>
    </location>
</feature>
<feature type="compositionally biased region" description="Basic and acidic residues" evidence="13">
    <location>
        <begin position="1376"/>
        <end position="1385"/>
    </location>
</feature>
<keyword evidence="10" id="KW-0238">DNA-binding</keyword>
<feature type="compositionally biased region" description="Basic and acidic residues" evidence="13">
    <location>
        <begin position="3085"/>
        <end position="3100"/>
    </location>
</feature>
<dbReference type="InterPro" id="IPR050520">
    <property type="entry name" value="INO80/SWR1_helicase"/>
</dbReference>
<dbReference type="GO" id="GO:0006338">
    <property type="term" value="P:chromatin remodeling"/>
    <property type="evidence" value="ECO:0007669"/>
    <property type="project" value="UniProtKB-ARBA"/>
</dbReference>
<evidence type="ECO:0000256" key="12">
    <source>
        <dbReference type="ARBA" id="ARBA00023242"/>
    </source>
</evidence>
<evidence type="ECO:0000256" key="10">
    <source>
        <dbReference type="ARBA" id="ARBA00023125"/>
    </source>
</evidence>
<sequence length="4481" mass="494566">MEQEEGHKEDQADSAGNEELNQESTVGENNREVNEGTAPFFSESTEFKGQGREIFGVEGELNPERVDVSEGEAVSGEDRNYTENMGEPEEVKTAGKSSLENLKSNAESEELGGAGQKETDLFVSPSAGEAEEKTPKEIDQRKIKEHEERGIDEDSRILEMDEKVDLKNQDQREKEVHADTKGKADYPDNLNEKSIKETADWEGMALDQKDSEGGIEKEIVEIQKEDDFSSLDQGGNLEINEEGKDVAADATSVHQRQTEESVGLGMEQNKVYTKAEDEEIAGVEQSLIAREAETLVETQEKPEEAFENLREPGEMTGKRDATVAEEEARLLETNQVHVKEAEKAPEAEIDQVEAEIGTETKDAATTLHQAKAEKLVEGSQGESGQLVGDQKVNPVTLTVVEAEAEYLQESSEMAMGVEDIPLDVEAEEARIGKVTTEEVVIIPIEDKIEDLVETSEVVMGEKDFTAMEAETGTIGKVTAEDDVSLAVVEVKDENLVDISETQMGEELIAEKDLAEVTVTEKEKDVGEVTETGNIRIKEEIPQIEMEEIPVRIQDKRSKEKTGSEMIEEKVEDLTQPEQKPEEQVEEREGEQLASAGTIDKGETGELEMALAINQNEIMKSLRPSQEKAEIAVIDAVGEKLPFQEKILAWSPELERPTQEIAGVGSREGISRSYRQEDKLSQELISELVRIGQERRDFGLGQVELLETSIKLTEKLDKLGSEEQSHKVKGKIIIGLAGLRQGPIQVTPHRTVRSAGGYDGVLAHVAPGLIVTGLRKPEGKRLTKQDHMQLDKRTLEQRETRSAEQGRFGVSMRSNEAMVFMGYRIGQERMSCLSESEKRMVKVQLTELEEIGKKPAIEQVEVPRQEQEVRKEEIQEINANEVVWHQLEQLPTAWLGRPLTRDYMATPSFGWTAGIGPGHGRISRSLRAGIKERITLMVMGESATKSAQKLEPLHFGMRRRMFELTSKSANVHWLNEILRPRPPGSRLGVADQKVHEERSPDLMTERQTPGLFARKKELKDWRDGVMGIAIRRYNAMRLAMWGEGPIGLHIKGRRLTEDLYGLTSRSHKVSSILGQVERRVLTMAQQVTNERVPGLEVGGQSLAEILKQDMELARSKKGEKFSRSSLPLESETLEVQSEKQVEFSAQTANSESGSPERRLGCQGTQELDGSSQWLADQNEASSQHALEQDTSTTTTTETIGTRGKEQERIKMQTSPPQQHHMLHAQVELEVVRMVVRHHEEQKQKEERAKREEQAKLRRIASSIAKEVKQFWSNVEKVVQFKQQSRLEEKRKKALDLQLDFIVGQTEKYSDLLTQSLNETLPVPSKTSGSRAGSTASSPPPPAQLMEDEDGDFQPHEESDDEETIEVEEQQEGNDSETQLREIELLKQESELPLEELLQTLPPQILENSFSVSPCASSSDNDDEEEEGESEEEAEHEESQTSEALKQEKPKPVTQRNKKPWKPDEEDEEFTANEEEAEDEEETIDAEEKLEGNVDHSKELDDLAKEGELPMEELLQKYAGAYASDFEVEASDTSSEALEPTTSEYEEESEEENSTSHSDSTEEEDEESEQEESEVEDTLEEERREASVIQEEDFGVEYLLKQDDDNGGEGDNDSAPPPGPKKEITDIAAAAESLQPKGYTLATTQVKTPIPYLLRGTLREYQHIGLDWLVTMYEKKLNGILADEMGLGKTIQTISLLAHLACEKGSWGPHLIIVPTSVMLNWEMEIKRWCPSFKILTYYGAQKERKLKRQGWTKPNAFHICITSYKLVLQDHQAFRRKNWKYLILDEAQNIKNFKSQRWQSLLNFNSQRRLLLTGTPLQNSLMELWSLMHFLMPHVFQSHREFKEWFSNPLTGMIEGSQEYNENLVKRLHKVLRPFLLRRVKVDVEKQMPKKYEHVIKCRLSKRQRYLYDDFMAQATTKETLATGHFMSVINILMQLRKVCNHPNLFDPRPIHSPFITEGICFNTASLVLHALDYDPFKAGASSSDLLDGWNFSIWGDIWNVDLGIFDLINLEGSVSRYETDTFLPKWKVTRKMIEEIAESPDPPPRPKPVKMKVNRMLQPMPKPENRTVVLVNSPRPTTPLQRPITPVLPEPPTPALAPVPHTGPVLPGPLQPTTLPASVSLPVPVPMPPSPVTMSMPVPPPARPQTPTLVPPLSQNNPAAALLQSQASVPQVLPMAMTAAQLIPNTPRPLLSPSPVPPTTSTVSSLKAAPVPVPMGQQPPVSSLSATPVRQQPPINTLSITSVQQQSPISTLGISPMAQQPPTNTQSINTLSISPINPLGVFPVGGQQPPPTSTLGPGPASATTQQPTSSIGGMVKPMNIHSAVPTLPGYNFAAAAGGVQQRLLLSPDMQARLPSGEVVSIGQLASLANRPLQGAPGSKPLTFQIQGNKLTLTGTQVRQVTMPQPARQLPRNVVHLVSAGGQHHIISQPAQVALIQAMAQQAGQNPVGVQTVPGQQPPTILPVPATSTSVSPVASTATISVPIAVTQVPSSAVNSSGVVKIVVRQAPRDGLVSPSPGPQHPPMRPVTPTTASALPGLPTALLAQRAPLPMNPASSVRLPMNPASSVRLPNQPLGPVRPPAPAPLQTLVRPMLRMIQASNPNLEQQLVPPSPPPTVASFAISPAATVTVSANTSPTMVSQIASSPMPKEEPEMLTLRSTTPTPPPPLSILAPRPRRQPPPPPRSPFFLEALEEKRKKQKEERLDRLFRLNEQHCNLAPIYGTEVLRFCTLFPPAPPPPQEEEEEEELVVEEVSEEQAMVTQKMEPKGSRGSGHTHCYAAQVQRGAQHLEAYWQRSETLAQAVLTPQQRIEELTDIIESCLHRIICNMRTQFPDLRLIQYDCGKLQTLDILLRQLKAGAHRVLIFTQMTRMLDVLEQFLNYHGHIYLRLDGSTRVEQRQALMERFNADKRIFCFILSTRSGGVGVNLTGADTVVFYDSDWNPTMDAQAQDRCHHTVASRNLQINSDAFFRLISERTVEENILKKANQKRMLGDMAIEGGNFTTAYFKQQTIRDLFDMPLDEPTKKEGEAPVPVQEEEEDPMATKQTQILEQALCKAEDPEDIRAATQAKAEQVAELAEFNENIPLDAEDRSSKEEEEEFSKAEQEIASLVEQLTPIERYAMNFLEASLEDISREELKQAEEQVEAARKDIDQAKDEVVFKLPEDEDESYLLEEGSSKKSKKAKFSSRTHSERTGTRMSERLRSTRLPPKDGDSGDVESSQTRLPIVQNSRIVTVVEDDNLPQVALHTRSASVRRVLVREEKRAQIVPNTRRTLTRREELWNKGPASGEKVQKMPPHRNEAPGDRVLRTNLHRTDTPSAGDKLLQATPQKSDPGAGVDRILRGSTSKTETLLVDERLPGSAPQASDTNLDKGPRPGLQKPEKPGLDKLTCSSSKPEVSRAEVKAPEFHLQGLDREEFKLKADVEEQKIETEISQFSPPTLDFNPAESAANKEVPAFQEQDTLVTGKLLDTQALPDPGKLNVPGSKMKAMTLVSLDPAKLTSENKPEVTGEINLPVTEQKMSVQKPTEGVDVSTSCSAAQGESVNSVDEATRQISTRETTAPPDDTAKVVTEPLSSKSTKDATWEAADSAATFVLDSEAPKMDTPVFPSLDHSPATSSLLQLETLACIKEQNGLKESLRSGDLPSPLSSLLTEPQPEILPLGGTSPKSETADNNVNSLGETTAQNQGAVGKNNHGEGPQENRPAAACPGSASSQESPSLPGNLSSDDSLSPNKPPRRRTSADVQIQQSCQTPDGPAAKVLRKLPGRLVTVVEEKELIRRRRNRMCKLDSGPSAVMSLAQSLSGPEIPPSKALPLLRDLPARRRIELESRAAAKEKDNGSKGELLGNTSSEPVKRKRGRPPKNKSPDQQNPGLLQSFPEPALEISSQRKAPVRKTPEGQPQTQSPEQKGPESSSPKSKTDSSENGDSPVEKRRRGRPPKTRQSPVMPPKSSALEALLSPSTKPQTVELPTKVQKKLLKSPEVVSVTEATSKLHEPLDLHPKMSVSKTSLKAWNRTSLHSQPGSDSKSTLKAQELLTAFPKALSKPSTEVCELQASSPQGVSATETSPEMQDSPYLSPMSRSLPKGAPSSPAANSPPKRKRGRPPKNPSSPRVEVAQPPASNSDQETSLEKHTRAPPGRKRRRRRRKDDLGPSLPSANQSSSDGEETRPLTRLALLKREEKPEFCSGALVQPSPKDTGTERASSAESSTWEQPSGDTPARSTRLRPGCLVPPLERETQRRKRRCSMEGKRVRNSSKSPASQDISEQEGGESESSLKSSSESNSYKCVQQPKRQCYDSARRRSRKRGQGHQSGMADRILRSAAKPADNAQSGSSPIPPRKTGPSFASSAAGVTGALSSPTTPSSTALVTSSQSNRGRKPKTEAESRGMAGPDTLEHDNPGKPPALNVHRLRNLAIASIICGCSCIGVLALIYAVKANEKQKAHCQNAALHWARKSWLMSCLSIIVWVSLLILIPMLIVLMSYLISKAE</sequence>
<dbReference type="OrthoDB" id="5857104at2759"/>
<dbReference type="GO" id="GO:0042393">
    <property type="term" value="F:histone binding"/>
    <property type="evidence" value="ECO:0007669"/>
    <property type="project" value="TreeGrafter"/>
</dbReference>
<name>V8NXR0_OPHHA</name>
<accession>V8NXR0</accession>
<feature type="compositionally biased region" description="Polar residues" evidence="13">
    <location>
        <begin position="3737"/>
        <end position="3747"/>
    </location>
</feature>
<feature type="compositionally biased region" description="Acidic residues" evidence="13">
    <location>
        <begin position="1462"/>
        <end position="1483"/>
    </location>
</feature>
<evidence type="ECO:0000256" key="7">
    <source>
        <dbReference type="ARBA" id="ARBA00022840"/>
    </source>
</evidence>
<keyword evidence="5" id="KW-0378">Hydrolase</keyword>
<feature type="region of interest" description="Disordered" evidence="13">
    <location>
        <begin position="553"/>
        <end position="602"/>
    </location>
</feature>
<evidence type="ECO:0000256" key="9">
    <source>
        <dbReference type="ARBA" id="ARBA00023015"/>
    </source>
</evidence>
<dbReference type="PROSITE" id="PS51192">
    <property type="entry name" value="HELICASE_ATP_BIND_1"/>
    <property type="match status" value="1"/>
</dbReference>
<dbReference type="InterPro" id="IPR014001">
    <property type="entry name" value="Helicase_ATP-bd"/>
</dbReference>
<evidence type="ECO:0000256" key="3">
    <source>
        <dbReference type="ARBA" id="ARBA00022553"/>
    </source>
</evidence>
<feature type="region of interest" description="Disordered" evidence="13">
    <location>
        <begin position="1318"/>
        <end position="1385"/>
    </location>
</feature>
<dbReference type="InterPro" id="IPR017956">
    <property type="entry name" value="AT_hook_DNA-bd_motif"/>
</dbReference>
<keyword evidence="6 17" id="KW-0347">Helicase</keyword>
<dbReference type="Pfam" id="PF00271">
    <property type="entry name" value="Helicase_C"/>
    <property type="match status" value="1"/>
</dbReference>
<dbReference type="PANTHER" id="PTHR45685">
    <property type="entry name" value="HELICASE SRCAP-RELATED"/>
    <property type="match status" value="1"/>
</dbReference>
<dbReference type="SMART" id="SM00487">
    <property type="entry name" value="DEXDc"/>
    <property type="match status" value="1"/>
</dbReference>
<keyword evidence="14" id="KW-0472">Membrane</keyword>
<dbReference type="Pfam" id="PF00176">
    <property type="entry name" value="SNF2-rel_dom"/>
    <property type="match status" value="1"/>
</dbReference>
<feature type="compositionally biased region" description="Polar residues" evidence="13">
    <location>
        <begin position="4048"/>
        <end position="4064"/>
    </location>
</feature>
<feature type="compositionally biased region" description="Basic and acidic residues" evidence="13">
    <location>
        <begin position="3186"/>
        <end position="3210"/>
    </location>
</feature>
<feature type="compositionally biased region" description="Basic and acidic residues" evidence="13">
    <location>
        <begin position="130"/>
        <end position="199"/>
    </location>
</feature>
<feature type="compositionally biased region" description="Basic and acidic residues" evidence="13">
    <location>
        <begin position="3294"/>
        <end position="3312"/>
    </location>
</feature>
<feature type="compositionally biased region" description="Polar residues" evidence="13">
    <location>
        <begin position="95"/>
        <end position="105"/>
    </location>
</feature>
<keyword evidence="8" id="KW-0156">Chromatin regulator</keyword>
<gene>
    <name evidence="17" type="primary">SRCAP</name>
    <name evidence="17" type="ORF">L345_07766</name>
</gene>
<dbReference type="Gene3D" id="3.40.50.300">
    <property type="entry name" value="P-loop containing nucleotide triphosphate hydrolases"/>
    <property type="match status" value="1"/>
</dbReference>
<keyword evidence="12" id="KW-0539">Nucleus</keyword>
<dbReference type="InterPro" id="IPR000330">
    <property type="entry name" value="SNF2_N"/>
</dbReference>
<feature type="region of interest" description="Disordered" evidence="13">
    <location>
        <begin position="1524"/>
        <end position="1621"/>
    </location>
</feature>
<dbReference type="CDD" id="cd18793">
    <property type="entry name" value="SF2_C_SNF"/>
    <property type="match status" value="1"/>
</dbReference>
<feature type="compositionally biased region" description="Polar residues" evidence="13">
    <location>
        <begin position="3528"/>
        <end position="3555"/>
    </location>
</feature>
<dbReference type="InterPro" id="IPR038718">
    <property type="entry name" value="SNF2-like_sf"/>
</dbReference>
<evidence type="ECO:0000259" key="16">
    <source>
        <dbReference type="PROSITE" id="PS51194"/>
    </source>
</evidence>
<feature type="compositionally biased region" description="Low complexity" evidence="13">
    <location>
        <begin position="1189"/>
        <end position="1200"/>
    </location>
</feature>
<dbReference type="InterPro" id="IPR049730">
    <property type="entry name" value="SNF2/RAD54-like_C"/>
</dbReference>
<feature type="region of interest" description="Disordered" evidence="13">
    <location>
        <begin position="3017"/>
        <end position="3037"/>
    </location>
</feature>
<feature type="compositionally biased region" description="Polar residues" evidence="13">
    <location>
        <begin position="1142"/>
        <end position="1152"/>
    </location>
</feature>
<feature type="compositionally biased region" description="Acidic residues" evidence="13">
    <location>
        <begin position="1559"/>
        <end position="1578"/>
    </location>
</feature>
<feature type="compositionally biased region" description="Basic and acidic residues" evidence="13">
    <location>
        <begin position="1"/>
        <end position="11"/>
    </location>
</feature>
<feature type="region of interest" description="Disordered" evidence="13">
    <location>
        <begin position="1115"/>
        <end position="1218"/>
    </location>
</feature>
<feature type="region of interest" description="Disordered" evidence="13">
    <location>
        <begin position="3497"/>
        <end position="3610"/>
    </location>
</feature>
<dbReference type="GO" id="GO:0010557">
    <property type="term" value="P:positive regulation of macromolecule biosynthetic process"/>
    <property type="evidence" value="ECO:0007669"/>
    <property type="project" value="UniProtKB-ARBA"/>
</dbReference>
<feature type="region of interest" description="Disordered" evidence="13">
    <location>
        <begin position="1406"/>
        <end position="1506"/>
    </location>
</feature>
<feature type="region of interest" description="Disordered" evidence="13">
    <location>
        <begin position="2210"/>
        <end position="2229"/>
    </location>
</feature>
<dbReference type="InterPro" id="IPR001650">
    <property type="entry name" value="Helicase_C-like"/>
</dbReference>
<feature type="region of interest" description="Disordered" evidence="13">
    <location>
        <begin position="2637"/>
        <end position="2685"/>
    </location>
</feature>
<evidence type="ECO:0000313" key="18">
    <source>
        <dbReference type="Proteomes" id="UP000018936"/>
    </source>
</evidence>
<feature type="region of interest" description="Disordered" evidence="13">
    <location>
        <begin position="3426"/>
        <end position="3449"/>
    </location>
</feature>
<feature type="region of interest" description="Disordered" evidence="13">
    <location>
        <begin position="3632"/>
        <end position="3753"/>
    </location>
</feature>
<keyword evidence="7" id="KW-0067">ATP-binding</keyword>
<feature type="compositionally biased region" description="Basic and acidic residues" evidence="13">
    <location>
        <begin position="1484"/>
        <end position="1506"/>
    </location>
</feature>
<feature type="compositionally biased region" description="Basic residues" evidence="13">
    <location>
        <begin position="4131"/>
        <end position="4140"/>
    </location>
</feature>
<feature type="compositionally biased region" description="Acidic residues" evidence="13">
    <location>
        <begin position="1418"/>
        <end position="1434"/>
    </location>
</feature>
<feature type="region of interest" description="Disordered" evidence="13">
    <location>
        <begin position="246"/>
        <end position="269"/>
    </location>
</feature>
<feature type="compositionally biased region" description="Basic residues" evidence="13">
    <location>
        <begin position="3175"/>
        <end position="3184"/>
    </location>
</feature>
<feature type="compositionally biased region" description="Polar residues" evidence="13">
    <location>
        <begin position="3661"/>
        <end position="3683"/>
    </location>
</feature>
<dbReference type="SUPFAM" id="SSF52540">
    <property type="entry name" value="P-loop containing nucleoside triphosphate hydrolases"/>
    <property type="match status" value="3"/>
</dbReference>
<dbReference type="GO" id="GO:0004386">
    <property type="term" value="F:helicase activity"/>
    <property type="evidence" value="ECO:0007669"/>
    <property type="project" value="UniProtKB-KW"/>
</dbReference>